<keyword evidence="1" id="KW-1133">Transmembrane helix</keyword>
<dbReference type="EMBL" id="MHRX01000028">
    <property type="protein sequence ID" value="OHA33660.1"/>
    <property type="molecule type" value="Genomic_DNA"/>
</dbReference>
<keyword evidence="1" id="KW-0812">Transmembrane</keyword>
<accession>A0A1G2NC37</accession>
<dbReference type="STRING" id="1802319.A2928_01770"/>
<keyword evidence="1" id="KW-0472">Membrane</keyword>
<evidence type="ECO:0000313" key="3">
    <source>
        <dbReference type="Proteomes" id="UP000176221"/>
    </source>
</evidence>
<comment type="caution">
    <text evidence="2">The sequence shown here is derived from an EMBL/GenBank/DDBJ whole genome shotgun (WGS) entry which is preliminary data.</text>
</comment>
<dbReference type="Proteomes" id="UP000176221">
    <property type="component" value="Unassembled WGS sequence"/>
</dbReference>
<proteinExistence type="predicted"/>
<name>A0A1G2NC37_9BACT</name>
<reference evidence="2 3" key="1">
    <citation type="journal article" date="2016" name="Nat. Commun.">
        <title>Thousands of microbial genomes shed light on interconnected biogeochemical processes in an aquifer system.</title>
        <authorList>
            <person name="Anantharaman K."/>
            <person name="Brown C.T."/>
            <person name="Hug L.A."/>
            <person name="Sharon I."/>
            <person name="Castelle C.J."/>
            <person name="Probst A.J."/>
            <person name="Thomas B.C."/>
            <person name="Singh A."/>
            <person name="Wilkins M.J."/>
            <person name="Karaoz U."/>
            <person name="Brodie E.L."/>
            <person name="Williams K.H."/>
            <person name="Hubbard S.S."/>
            <person name="Banfield J.F."/>
        </authorList>
    </citation>
    <scope>NUCLEOTIDE SEQUENCE [LARGE SCALE GENOMIC DNA]</scope>
</reference>
<evidence type="ECO:0000313" key="2">
    <source>
        <dbReference type="EMBL" id="OHA33660.1"/>
    </source>
</evidence>
<sequence>MLTEHYILIIAYVLLMILIMRKSVFAKMGSDLAADRWLAKVDNRIINSSRLVHERSLKIVAQITIRGYGALKSGLKKIVLDVTHKMHDLLTSALVRLKGRGAKRNRGSVSLYFENVKAHKESIRDL</sequence>
<evidence type="ECO:0000256" key="1">
    <source>
        <dbReference type="SAM" id="Phobius"/>
    </source>
</evidence>
<gene>
    <name evidence="2" type="ORF">A2928_01770</name>
</gene>
<dbReference type="AlphaFoldDB" id="A0A1G2NC37"/>
<organism evidence="2 3">
    <name type="scientific">Candidatus Taylorbacteria bacterium RIFCSPLOWO2_01_FULL_45_15b</name>
    <dbReference type="NCBI Taxonomy" id="1802319"/>
    <lineage>
        <taxon>Bacteria</taxon>
        <taxon>Candidatus Tayloriibacteriota</taxon>
    </lineage>
</organism>
<protein>
    <submittedName>
        <fullName evidence="2">Uncharacterized protein</fullName>
    </submittedName>
</protein>
<feature type="transmembrane region" description="Helical" evidence="1">
    <location>
        <begin position="6"/>
        <end position="24"/>
    </location>
</feature>